<name>A0AAV3PI05_LITER</name>
<dbReference type="EMBL" id="BAABME010001772">
    <property type="protein sequence ID" value="GAA0151369.1"/>
    <property type="molecule type" value="Genomic_DNA"/>
</dbReference>
<proteinExistence type="predicted"/>
<dbReference type="Proteomes" id="UP001454036">
    <property type="component" value="Unassembled WGS sequence"/>
</dbReference>
<feature type="compositionally biased region" description="Polar residues" evidence="1">
    <location>
        <begin position="1260"/>
        <end position="1294"/>
    </location>
</feature>
<dbReference type="CDD" id="cd21134">
    <property type="entry name" value="YTH"/>
    <property type="match status" value="1"/>
</dbReference>
<dbReference type="PROSITE" id="PS50166">
    <property type="entry name" value="IMPORTIN_B_NT"/>
    <property type="match status" value="1"/>
</dbReference>
<dbReference type="GO" id="GO:0003729">
    <property type="term" value="F:mRNA binding"/>
    <property type="evidence" value="ECO:0007669"/>
    <property type="project" value="TreeGrafter"/>
</dbReference>
<feature type="region of interest" description="Disordered" evidence="1">
    <location>
        <begin position="1260"/>
        <end position="1323"/>
    </location>
</feature>
<keyword evidence="5" id="KW-1185">Reference proteome</keyword>
<evidence type="ECO:0000259" key="2">
    <source>
        <dbReference type="PROSITE" id="PS50166"/>
    </source>
</evidence>
<accession>A0AAV3PI05</accession>
<reference evidence="4 5" key="1">
    <citation type="submission" date="2024-01" db="EMBL/GenBank/DDBJ databases">
        <title>The complete chloroplast genome sequence of Lithospermum erythrorhizon: insights into the phylogenetic relationship among Boraginaceae species and the maternal lineages of purple gromwells.</title>
        <authorList>
            <person name="Okada T."/>
            <person name="Watanabe K."/>
        </authorList>
    </citation>
    <scope>NUCLEOTIDE SEQUENCE [LARGE SCALE GENOMIC DNA]</scope>
</reference>
<dbReference type="SMART" id="SM00913">
    <property type="entry name" value="IBN_N"/>
    <property type="match status" value="1"/>
</dbReference>
<feature type="compositionally biased region" description="Acidic residues" evidence="1">
    <location>
        <begin position="959"/>
        <end position="998"/>
    </location>
</feature>
<dbReference type="Gene3D" id="1.25.10.10">
    <property type="entry name" value="Leucine-rich Repeat Variant"/>
    <property type="match status" value="1"/>
</dbReference>
<protein>
    <submittedName>
        <fullName evidence="4">Transporter</fullName>
    </submittedName>
</protein>
<dbReference type="InterPro" id="IPR007275">
    <property type="entry name" value="YTH_domain"/>
</dbReference>
<dbReference type="SUPFAM" id="SSF48371">
    <property type="entry name" value="ARM repeat"/>
    <property type="match status" value="1"/>
</dbReference>
<sequence length="1751" mass="194377">METPQISQLLRQTLSPEANSAADALNRLSTTPSFPFSLLHIASNDEDQGVRIAAATFLKNLTRKNTDASNSNSTVSKEFKDALVNALLRAESAVLKVLIEAFRGVVAVEFVKNNSWPELVPELKMVIQESDKINPRGNSEWKTVNALTVLHSVIRPFQYFMNPKLAKEPVPSQLELISQEILVPLLAFFHQCVDKVSTSQGQEDLEVEKIILILAKCIYFAVRSHMPLALVPLLHSLCHDLTRLLNCLCFDGDATHEDKQSQMFKAGKRSLIISCTFVTRHRKFTDKLMADITNSALKLVRNSTLLSKLGFLSERVISLAFDVISRVLETGPGWRLVSPHFSTLLDDAIFPALMMNEKDMEEWEEDADEYIRKNLPTELEEISGWREDLFTARKSALNLLGVIAISKGPPIFTSFSSKRKKGEKNKRKDRSSMGELLVLPFLAKFVFPTGSTNMKSTSEYYGVLMAYSSLLDFLMEQKAGFISTLLRTRVLPLYKDSNCQPYLVASANWVLGELSTCLPEDMSVDIYSSLMKALGMPDMADTSCYPVRISAAGAISQLVENEYMPPEWLPLLKAVVGRISDDEEETSINLQLLSTLVETANEGIAPHIPHIIPLLARAISKCLADDSESWPQTVERGFATLAVMAQCWEQSVNEDTEQDESPDMWIKGGADISGVFSGLLQLAWLSSEQSMDGGTSPSEPPTRCLDDLSWLLWFILRCISGNDNVVTMRVSELLQVWSDIISDWHDWEEMEDISIFECIKEAVFLNKKITINYFIMRGAPTSSTSPVPRQSIVEGMAAFITDAFQQYPSAVRRASSTVHVLLHVTSYSNEGEGIKQALVTAFSRSAFSRFREIKTKPCPLWKSLLFTLSSCFLSNPETVETTLEEIESQGFTTFVSALTLISSGKSEQPLSTESEIKLTVLTLARAVEQLIKTGHHSAHLVQDCFTSMMEASMRLKELQEEDEEEEDEENTDEDDIKDEDTEDDEDSEDDEREETEEEFLERCAKAATELENDTIDEGDDEDEEHEIELGVLEEVDMQNIMLSLLERYHALLQGQLPSELIASGGSSGMDVYNVPQQGHADAYMIQGIESNQHLTSLTPEQFQAMYSEGTPEFVVDQGMLYPAAANYGYFCTGYEPPVESDDHHRVFGLDGQDMQYVGAQADSLPFVYYTPNYGYTQSPYNPYNPYIPGAMIGVDGSFLGSQQYYLPAYDSASSAYGSMSIESWSEYPNSETVALADSSAPTVNRADGLGLKQNISSTSATFNPTTIRPATSQTTSFQRSSEGNRSSGGATNKQPAMRGGATLGSFSQAQGRSAHSAQDVARGKTFSSRDQLTASLSAVNGLTSFGSSSPSSKFIYKGIVDDEKARPDVLVEHNKHLRTHKLRRQLVVKAYTRKAGNVDEQGNITIDTEQYNRDDFLLDFQKAKFFIIKSYSEDDVHKSIKYSVWSSTPNGNRKLHGAYDDAQRIAAGAVRGCPIFLLFSVNASGQFCGVAEMTGPVDFSKDMDFWQQDKWSGSFPVKWHIIKDVPNPTFRHIILETNENKPVTNSRDTQEIPFKKGFEMLKIFKSHASRTSLLDDFMYYENRQRILQAERARFLMKSYGSSYIVPALDPPRKIAVSDMASDKGEFIVENNDSDNSKKNVVTAVGHLSSDVTNTDNKSTKHEAEEISSMDSLKIGSLTLGPKKSQGDKIGSSAAITTSSASPVSTDVVTVGSMPIIVNGSAKSSGILTVGTIPLDPRALSHNEFKNHTKKT</sequence>
<dbReference type="GO" id="GO:0061157">
    <property type="term" value="P:mRNA destabilization"/>
    <property type="evidence" value="ECO:0007669"/>
    <property type="project" value="TreeGrafter"/>
</dbReference>
<feature type="domain" description="YTH" evidence="3">
    <location>
        <begin position="1423"/>
        <end position="1564"/>
    </location>
</feature>
<dbReference type="InterPro" id="IPR016024">
    <property type="entry name" value="ARM-type_fold"/>
</dbReference>
<dbReference type="Pfam" id="PF04146">
    <property type="entry name" value="YTH"/>
    <property type="match status" value="1"/>
</dbReference>
<evidence type="ECO:0000313" key="5">
    <source>
        <dbReference type="Proteomes" id="UP001454036"/>
    </source>
</evidence>
<dbReference type="PANTHER" id="PTHR12357">
    <property type="entry name" value="YTH YT521-B HOMOLOGY DOMAIN-CONTAINING"/>
    <property type="match status" value="1"/>
</dbReference>
<comment type="caution">
    <text evidence="4">The sequence shown here is derived from an EMBL/GenBank/DDBJ whole genome shotgun (WGS) entry which is preliminary data.</text>
</comment>
<evidence type="ECO:0000313" key="4">
    <source>
        <dbReference type="EMBL" id="GAA0151369.1"/>
    </source>
</evidence>
<dbReference type="GO" id="GO:0005737">
    <property type="term" value="C:cytoplasm"/>
    <property type="evidence" value="ECO:0007669"/>
    <property type="project" value="TreeGrafter"/>
</dbReference>
<dbReference type="GO" id="GO:0006886">
    <property type="term" value="P:intracellular protein transport"/>
    <property type="evidence" value="ECO:0007669"/>
    <property type="project" value="InterPro"/>
</dbReference>
<dbReference type="Gene3D" id="3.10.590.10">
    <property type="entry name" value="ph1033 like domains"/>
    <property type="match status" value="1"/>
</dbReference>
<dbReference type="InterPro" id="IPR011989">
    <property type="entry name" value="ARM-like"/>
</dbReference>
<feature type="domain" description="Importin N-terminal" evidence="2">
    <location>
        <begin position="21"/>
        <end position="93"/>
    </location>
</feature>
<dbReference type="InterPro" id="IPR045168">
    <property type="entry name" value="YTH_prot"/>
</dbReference>
<gene>
    <name evidence="4" type="ORF">LIER_10102</name>
</gene>
<dbReference type="PANTHER" id="PTHR12357:SF92">
    <property type="entry name" value="YTH DOMAIN-CONTAINING FAMILY PROTEIN"/>
    <property type="match status" value="1"/>
</dbReference>
<evidence type="ECO:0000259" key="3">
    <source>
        <dbReference type="PROSITE" id="PS50882"/>
    </source>
</evidence>
<feature type="region of interest" description="Disordered" evidence="1">
    <location>
        <begin position="956"/>
        <end position="998"/>
    </location>
</feature>
<organism evidence="4 5">
    <name type="scientific">Lithospermum erythrorhizon</name>
    <name type="common">Purple gromwell</name>
    <name type="synonym">Lithospermum officinale var. erythrorhizon</name>
    <dbReference type="NCBI Taxonomy" id="34254"/>
    <lineage>
        <taxon>Eukaryota</taxon>
        <taxon>Viridiplantae</taxon>
        <taxon>Streptophyta</taxon>
        <taxon>Embryophyta</taxon>
        <taxon>Tracheophyta</taxon>
        <taxon>Spermatophyta</taxon>
        <taxon>Magnoliopsida</taxon>
        <taxon>eudicotyledons</taxon>
        <taxon>Gunneridae</taxon>
        <taxon>Pentapetalae</taxon>
        <taxon>asterids</taxon>
        <taxon>lamiids</taxon>
        <taxon>Boraginales</taxon>
        <taxon>Boraginaceae</taxon>
        <taxon>Boraginoideae</taxon>
        <taxon>Lithospermeae</taxon>
        <taxon>Lithospermum</taxon>
    </lineage>
</organism>
<dbReference type="PROSITE" id="PS50882">
    <property type="entry name" value="YTH"/>
    <property type="match status" value="1"/>
</dbReference>
<dbReference type="InterPro" id="IPR001494">
    <property type="entry name" value="Importin-beta_N"/>
</dbReference>
<dbReference type="GO" id="GO:0031267">
    <property type="term" value="F:small GTPase binding"/>
    <property type="evidence" value="ECO:0007669"/>
    <property type="project" value="InterPro"/>
</dbReference>
<dbReference type="Pfam" id="PF03810">
    <property type="entry name" value="IBN_N"/>
    <property type="match status" value="1"/>
</dbReference>
<evidence type="ECO:0000256" key="1">
    <source>
        <dbReference type="SAM" id="MobiDB-lite"/>
    </source>
</evidence>
<feature type="compositionally biased region" description="Polar residues" evidence="1">
    <location>
        <begin position="1304"/>
        <end position="1316"/>
    </location>
</feature>